<gene>
    <name evidence="1" type="ORF">CANARDRAFT_24612</name>
</gene>
<dbReference type="AlphaFoldDB" id="A0A1E4SWN8"/>
<reference evidence="2" key="1">
    <citation type="submission" date="2016-04" db="EMBL/GenBank/DDBJ databases">
        <title>Comparative genomics of biotechnologically important yeasts.</title>
        <authorList>
            <consortium name="DOE Joint Genome Institute"/>
            <person name="Riley R."/>
            <person name="Haridas S."/>
            <person name="Wolfe K.H."/>
            <person name="Lopes M.R."/>
            <person name="Hittinger C.T."/>
            <person name="Goker M."/>
            <person name="Salamov A."/>
            <person name="Wisecaver J."/>
            <person name="Long T.M."/>
            <person name="Aerts A.L."/>
            <person name="Barry K."/>
            <person name="Choi C."/>
            <person name="Clum A."/>
            <person name="Coughlan A.Y."/>
            <person name="Deshpande S."/>
            <person name="Douglass A.P."/>
            <person name="Hanson S.J."/>
            <person name="Klenk H.-P."/>
            <person name="Labutti K."/>
            <person name="Lapidus A."/>
            <person name="Lindquist E."/>
            <person name="Lipzen A."/>
            <person name="Meier-Kolthoff J.P."/>
            <person name="Ohm R.A."/>
            <person name="Otillar R.P."/>
            <person name="Pangilinan J."/>
            <person name="Peng Y."/>
            <person name="Rokas A."/>
            <person name="Rosa C.A."/>
            <person name="Scheuner C."/>
            <person name="Sibirny A.A."/>
            <person name="Slot J.C."/>
            <person name="Stielow J.B."/>
            <person name="Sun H."/>
            <person name="Kurtzman C.P."/>
            <person name="Blackwell M."/>
            <person name="Grigoriev I.V."/>
            <person name="Jeffries T.W."/>
        </authorList>
    </citation>
    <scope>NUCLEOTIDE SEQUENCE [LARGE SCALE GENOMIC DNA]</scope>
    <source>
        <strain evidence="2">NRRL YB-2248</strain>
    </source>
</reference>
<accession>A0A1E4SWN8</accession>
<sequence>MGIDFVESSSKVDLFTTLLSSQEFSTSYVVDLLAVGSDSASKKYNIPTSLTIAQLKNLRNVKHVELGASLLNVVDSLFCYLSFLEASLLCNGSNKVVIVIVGLLEILSISYSKIISPESSDIEAVDVSYSKLSLLFHKLRNMNHQFDVQVRLMDDPEVIRVIDHVYFSVRDCSSDLLSFEEKYLSSLRSIIDGS</sequence>
<evidence type="ECO:0000313" key="2">
    <source>
        <dbReference type="Proteomes" id="UP000094801"/>
    </source>
</evidence>
<proteinExistence type="predicted"/>
<dbReference type="Proteomes" id="UP000094801">
    <property type="component" value="Unassembled WGS sequence"/>
</dbReference>
<keyword evidence="2" id="KW-1185">Reference proteome</keyword>
<name>A0A1E4SWN8_9ASCO</name>
<organism evidence="1 2">
    <name type="scientific">[Candida] arabinofermentans NRRL YB-2248</name>
    <dbReference type="NCBI Taxonomy" id="983967"/>
    <lineage>
        <taxon>Eukaryota</taxon>
        <taxon>Fungi</taxon>
        <taxon>Dikarya</taxon>
        <taxon>Ascomycota</taxon>
        <taxon>Saccharomycotina</taxon>
        <taxon>Pichiomycetes</taxon>
        <taxon>Pichiales</taxon>
        <taxon>Pichiaceae</taxon>
        <taxon>Ogataea</taxon>
        <taxon>Ogataea/Candida clade</taxon>
    </lineage>
</organism>
<dbReference type="EMBL" id="KV453860">
    <property type="protein sequence ID" value="ODV83908.1"/>
    <property type="molecule type" value="Genomic_DNA"/>
</dbReference>
<protein>
    <submittedName>
        <fullName evidence="1">Uncharacterized protein</fullName>
    </submittedName>
</protein>
<evidence type="ECO:0000313" key="1">
    <source>
        <dbReference type="EMBL" id="ODV83908.1"/>
    </source>
</evidence>